<dbReference type="Proteomes" id="UP000837801">
    <property type="component" value="Unassembled WGS sequence"/>
</dbReference>
<dbReference type="AlphaFoldDB" id="A0A9P0QJX3"/>
<keyword evidence="4" id="KW-1185">Reference proteome</keyword>
<evidence type="ECO:0000256" key="1">
    <source>
        <dbReference type="SAM" id="MobiDB-lite"/>
    </source>
</evidence>
<keyword evidence="2" id="KW-1133">Transmembrane helix</keyword>
<organism evidence="3 4">
    <name type="scientific">[Candida] railenensis</name>
    <dbReference type="NCBI Taxonomy" id="45579"/>
    <lineage>
        <taxon>Eukaryota</taxon>
        <taxon>Fungi</taxon>
        <taxon>Dikarya</taxon>
        <taxon>Ascomycota</taxon>
        <taxon>Saccharomycotina</taxon>
        <taxon>Pichiomycetes</taxon>
        <taxon>Debaryomycetaceae</taxon>
        <taxon>Kurtzmaniella</taxon>
    </lineage>
</organism>
<keyword evidence="2" id="KW-0812">Transmembrane</keyword>
<dbReference type="EMBL" id="CAKXYY010000001">
    <property type="protein sequence ID" value="CAH2350484.1"/>
    <property type="molecule type" value="Genomic_DNA"/>
</dbReference>
<dbReference type="OrthoDB" id="3981028at2759"/>
<keyword evidence="2" id="KW-0472">Membrane</keyword>
<gene>
    <name evidence="3" type="ORF">CLIB1423_01S11144</name>
</gene>
<feature type="region of interest" description="Disordered" evidence="1">
    <location>
        <begin position="264"/>
        <end position="291"/>
    </location>
</feature>
<comment type="caution">
    <text evidence="3">The sequence shown here is derived from an EMBL/GenBank/DDBJ whole genome shotgun (WGS) entry which is preliminary data.</text>
</comment>
<evidence type="ECO:0000313" key="4">
    <source>
        <dbReference type="Proteomes" id="UP000837801"/>
    </source>
</evidence>
<accession>A0A9P0QJX3</accession>
<evidence type="ECO:0000313" key="3">
    <source>
        <dbReference type="EMBL" id="CAH2350484.1"/>
    </source>
</evidence>
<feature type="compositionally biased region" description="Polar residues" evidence="1">
    <location>
        <begin position="264"/>
        <end position="276"/>
    </location>
</feature>
<proteinExistence type="predicted"/>
<name>A0A9P0QJX3_9ASCO</name>
<feature type="compositionally biased region" description="Low complexity" evidence="1">
    <location>
        <begin position="277"/>
        <end position="291"/>
    </location>
</feature>
<reference evidence="3" key="1">
    <citation type="submission" date="2022-03" db="EMBL/GenBank/DDBJ databases">
        <authorList>
            <person name="Legras J.-L."/>
            <person name="Devillers H."/>
            <person name="Grondin C."/>
        </authorList>
    </citation>
    <scope>NUCLEOTIDE SEQUENCE</scope>
    <source>
        <strain evidence="3">CLIB 1423</strain>
    </source>
</reference>
<feature type="transmembrane region" description="Helical" evidence="2">
    <location>
        <begin position="317"/>
        <end position="334"/>
    </location>
</feature>
<sequence>MDSIESLSNSQSFSSTSKKNVNNNYKLAVKYFMNKSFQKSFELIAKLYEKSFHQFRTGVIPEQLFLKIVNFYLIQVGIILDSSRKDVQVKLTPIEEVSCKNQLATDDVIIQLREIYGSNDGIPYEIVYNLYTSLFINRHDLVDETTLLDKFNSIIYTVGADDDDDVFLRKLLDLYVFEVLPSYNKFDEARNLIQTHGIYSHGADLESNLTKLSVIKSDSIKKSEIERKRKLESLAKKKELEKLEKQKAEEQKREENLNYRTLKQIRNSHSTESAETVPTSHNPSHNSSSSKVSDLAKLKQRLFYQLSISKDFLVDNYPVLVVVIISLLVGTRFIRSRKINVKEKLMETLRMALKVSYL</sequence>
<protein>
    <submittedName>
        <fullName evidence="3">Uncharacterized protein</fullName>
    </submittedName>
</protein>
<evidence type="ECO:0000256" key="2">
    <source>
        <dbReference type="SAM" id="Phobius"/>
    </source>
</evidence>